<dbReference type="EMBL" id="JAHXDN010000005">
    <property type="protein sequence ID" value="MBW4709833.1"/>
    <property type="molecule type" value="Genomic_DNA"/>
</dbReference>
<dbReference type="RefSeq" id="WP_219505769.1">
    <property type="nucleotide sequence ID" value="NZ_JAHXDN010000005.1"/>
</dbReference>
<comment type="caution">
    <text evidence="2">The sequence shown here is derived from an EMBL/GenBank/DDBJ whole genome shotgun (WGS) entry which is preliminary data.</text>
</comment>
<dbReference type="AlphaFoldDB" id="A0A9X1FY95"/>
<evidence type="ECO:0000313" key="3">
    <source>
        <dbReference type="Proteomes" id="UP001138661"/>
    </source>
</evidence>
<name>A0A9X1FY95_9RHOB</name>
<accession>A0A9X1FY95</accession>
<keyword evidence="1" id="KW-1133">Transmembrane helix</keyword>
<feature type="transmembrane region" description="Helical" evidence="1">
    <location>
        <begin position="83"/>
        <end position="106"/>
    </location>
</feature>
<dbReference type="Proteomes" id="UP001138661">
    <property type="component" value="Unassembled WGS sequence"/>
</dbReference>
<keyword evidence="3" id="KW-1185">Reference proteome</keyword>
<proteinExistence type="predicted"/>
<gene>
    <name evidence="2" type="ORF">KX928_18775</name>
</gene>
<sequence length="235" mass="25753">MSLDLKQTDIFPFHFGPSFSKLDLLLLVVFAVVGYAGFSRFPSYSVALKQAGELSAWWILAMFTCLVLLVFRKIRGCYLNHGSAFLASILISAAFSVFGFLLLSVTGLMQGATFVAKSVASLGSLATLMLTVQTWFACKPDVAPLRNQLLKLKSTIEVVLQKPEPKEEDFDQVSSICHEVTRLLKELETEPERIKKAVDVAGKTSTISQIVCAMEAPGTAPVARLREVFEGRTIA</sequence>
<reference evidence="2" key="1">
    <citation type="submission" date="2021-07" db="EMBL/GenBank/DDBJ databases">
        <title>Roseobacter insulae sp. nov., isolated from a tidal flat.</title>
        <authorList>
            <person name="Park S."/>
            <person name="Yoon J.-H."/>
        </authorList>
    </citation>
    <scope>NUCLEOTIDE SEQUENCE</scope>
    <source>
        <strain evidence="2">YSTF-M11</strain>
    </source>
</reference>
<protein>
    <submittedName>
        <fullName evidence="2">Uncharacterized protein</fullName>
    </submittedName>
</protein>
<keyword evidence="1" id="KW-0472">Membrane</keyword>
<evidence type="ECO:0000313" key="2">
    <source>
        <dbReference type="EMBL" id="MBW4709833.1"/>
    </source>
</evidence>
<keyword evidence="1" id="KW-0812">Transmembrane</keyword>
<feature type="transmembrane region" description="Helical" evidence="1">
    <location>
        <begin position="54"/>
        <end position="71"/>
    </location>
</feature>
<organism evidence="2 3">
    <name type="scientific">Roseobacter insulae</name>
    <dbReference type="NCBI Taxonomy" id="2859783"/>
    <lineage>
        <taxon>Bacteria</taxon>
        <taxon>Pseudomonadati</taxon>
        <taxon>Pseudomonadota</taxon>
        <taxon>Alphaproteobacteria</taxon>
        <taxon>Rhodobacterales</taxon>
        <taxon>Roseobacteraceae</taxon>
        <taxon>Roseobacter</taxon>
    </lineage>
</organism>
<evidence type="ECO:0000256" key="1">
    <source>
        <dbReference type="SAM" id="Phobius"/>
    </source>
</evidence>